<dbReference type="EMBL" id="LFIV01000077">
    <property type="protein sequence ID" value="KZL71183.1"/>
    <property type="molecule type" value="Genomic_DNA"/>
</dbReference>
<protein>
    <submittedName>
        <fullName evidence="1">Major facilitator superfamily transporter</fullName>
    </submittedName>
</protein>
<organism evidence="1 2">
    <name type="scientific">Colletotrichum tofieldiae</name>
    <dbReference type="NCBI Taxonomy" id="708197"/>
    <lineage>
        <taxon>Eukaryota</taxon>
        <taxon>Fungi</taxon>
        <taxon>Dikarya</taxon>
        <taxon>Ascomycota</taxon>
        <taxon>Pezizomycotina</taxon>
        <taxon>Sordariomycetes</taxon>
        <taxon>Hypocreomycetidae</taxon>
        <taxon>Glomerellales</taxon>
        <taxon>Glomerellaceae</taxon>
        <taxon>Colletotrichum</taxon>
        <taxon>Colletotrichum spaethianum species complex</taxon>
    </lineage>
</organism>
<accession>A0A166STM7</accession>
<dbReference type="Gene3D" id="3.60.15.10">
    <property type="entry name" value="Ribonuclease Z/Hydroxyacylglutathione hydrolase-like"/>
    <property type="match status" value="1"/>
</dbReference>
<dbReference type="InterPro" id="IPR036866">
    <property type="entry name" value="RibonucZ/Hydroxyglut_hydro"/>
</dbReference>
<proteinExistence type="predicted"/>
<reference evidence="1 2" key="1">
    <citation type="submission" date="2015-06" db="EMBL/GenBank/DDBJ databases">
        <title>Survival trade-offs in plant roots during colonization by closely related pathogenic and mutualistic fungi.</title>
        <authorList>
            <person name="Hacquard S."/>
            <person name="Kracher B."/>
            <person name="Hiruma K."/>
            <person name="Weinman A."/>
            <person name="Muench P."/>
            <person name="Garrido Oter R."/>
            <person name="Ver Loren van Themaat E."/>
            <person name="Dallerey J.-F."/>
            <person name="Damm U."/>
            <person name="Henrissat B."/>
            <person name="Lespinet O."/>
            <person name="Thon M."/>
            <person name="Kemen E."/>
            <person name="McHardy A.C."/>
            <person name="Schulze-Lefert P."/>
            <person name="O'Connell R.J."/>
        </authorList>
    </citation>
    <scope>NUCLEOTIDE SEQUENCE [LARGE SCALE GENOMIC DNA]</scope>
    <source>
        <strain evidence="1 2">0861</strain>
    </source>
</reference>
<keyword evidence="2" id="KW-1185">Reference proteome</keyword>
<dbReference type="AlphaFoldDB" id="A0A166STM7"/>
<sequence length="322" mass="36204">MNRTKLIDTLASAQESPKRPILTLVNGDNTWLISVPRPASTNGKAFYHILQDPWLGGPSDTISRWFFRMQLKEEGALSSLKAIEDWIQEVETACGGTKGDHERWLDAVLVTHTNTDHLHEPTLRTFEPSITLFAVESAAAVISAMKHFEKVTMVPDFVRGEKWPTTPEMPEWLYIFRLQEENGVYPNLHHAMIIGMSAEEGKDEVILYTPHGVEPEMVEAARKANPNASVLAMLHPLNECGSLGVVTKGVANGLKIERQNDVRHWVNTHDDNLRYTGILGYFIQYGRKTLEQGLEEEAKEKGAEQRRPNYVVVENGGSHILT</sequence>
<name>A0A166STM7_9PEZI</name>
<dbReference type="PANTHER" id="PTHR36142">
    <property type="entry name" value="METALLO-HYDROLASE/OXIDOREDUCTASE SUPERFAMILY PROTEIN"/>
    <property type="match status" value="1"/>
</dbReference>
<dbReference type="PANTHER" id="PTHR36142:SF2">
    <property type="entry name" value="METALLO-HYDROLASE_OXIDOREDUCTASE SUPERFAMILY PROTEIN"/>
    <property type="match status" value="1"/>
</dbReference>
<gene>
    <name evidence="1" type="ORF">CT0861_08463</name>
</gene>
<dbReference type="Proteomes" id="UP000076552">
    <property type="component" value="Unassembled WGS sequence"/>
</dbReference>
<evidence type="ECO:0000313" key="1">
    <source>
        <dbReference type="EMBL" id="KZL71183.1"/>
    </source>
</evidence>
<evidence type="ECO:0000313" key="2">
    <source>
        <dbReference type="Proteomes" id="UP000076552"/>
    </source>
</evidence>
<comment type="caution">
    <text evidence="1">The sequence shown here is derived from an EMBL/GenBank/DDBJ whole genome shotgun (WGS) entry which is preliminary data.</text>
</comment>